<dbReference type="AlphaFoldDB" id="I3R480"/>
<dbReference type="RefSeq" id="WP_004057209.1">
    <property type="nucleotide sequence ID" value="NC_017941.2"/>
</dbReference>
<dbReference type="STRING" id="523841.HFX_1329"/>
<proteinExistence type="predicted"/>
<dbReference type="EMBL" id="AOLO01000004">
    <property type="protein sequence ID" value="EMA03696.1"/>
    <property type="molecule type" value="Genomic_DNA"/>
</dbReference>
<organism evidence="1 4">
    <name type="scientific">Haloferax mediterranei (strain ATCC 33500 / DSM 1411 / JCM 8866 / NBRC 14739 / NCIMB 2177 / R-4)</name>
    <name type="common">Halobacterium mediterranei</name>
    <dbReference type="NCBI Taxonomy" id="523841"/>
    <lineage>
        <taxon>Archaea</taxon>
        <taxon>Methanobacteriati</taxon>
        <taxon>Methanobacteriota</taxon>
        <taxon>Stenosarchaea group</taxon>
        <taxon>Halobacteria</taxon>
        <taxon>Halobacteriales</taxon>
        <taxon>Haloferacaceae</taxon>
        <taxon>Haloferax</taxon>
    </lineage>
</organism>
<dbReference type="eggNOG" id="arCOG03924">
    <property type="taxonomic scope" value="Archaea"/>
</dbReference>
<name>I3R480_HALMT</name>
<accession>I3R480</accession>
<dbReference type="SUPFAM" id="SSF46785">
    <property type="entry name" value="Winged helix' DNA-binding domain"/>
    <property type="match status" value="1"/>
</dbReference>
<evidence type="ECO:0000313" key="4">
    <source>
        <dbReference type="Proteomes" id="UP000006469"/>
    </source>
</evidence>
<gene>
    <name evidence="1" type="ordered locus">HFX_1329</name>
    <name evidence="2" type="ORF">C439_03865</name>
    <name evidence="3" type="ORF">E6P09_09660</name>
</gene>
<dbReference type="Proteomes" id="UP000299011">
    <property type="component" value="Chromosome"/>
</dbReference>
<keyword evidence="5" id="KW-1185">Reference proteome</keyword>
<dbReference type="GeneID" id="40156683"/>
<evidence type="ECO:0000313" key="2">
    <source>
        <dbReference type="EMBL" id="EMA03696.1"/>
    </source>
</evidence>
<dbReference type="PaxDb" id="523841-HFX_1329"/>
<reference evidence="1" key="1">
    <citation type="journal article" date="2012" name="Appl. Environ. Microbiol.">
        <title>Identification of the haloarchaeal phasin (PhaP) that functions in polyhydroxyalkanoate accumulation and granule formation in Haloferax mediterranei.</title>
        <authorList>
            <person name="Cai S."/>
            <person name="Cai L."/>
            <person name="Liu H."/>
            <person name="Liu X."/>
            <person name="Han J."/>
            <person name="Zhou J."/>
            <person name="Xiang H."/>
        </authorList>
    </citation>
    <scope>NUCLEOTIDE SEQUENCE</scope>
    <source>
        <strain evidence="1">CGMCC 1.2087</strain>
    </source>
</reference>
<evidence type="ECO:0000313" key="1">
    <source>
        <dbReference type="EMBL" id="AFK19040.1"/>
    </source>
</evidence>
<dbReference type="HOGENOM" id="CLU_161782_2_0_2"/>
<reference evidence="2 5" key="3">
    <citation type="journal article" date="2014" name="PLoS Genet.">
        <title>Phylogenetically driven sequencing of extremely halophilic archaea reveals strategies for static and dynamic osmo-response.</title>
        <authorList>
            <person name="Becker E.A."/>
            <person name="Seitzer P.M."/>
            <person name="Tritt A."/>
            <person name="Larsen D."/>
            <person name="Krusor M."/>
            <person name="Yao A.I."/>
            <person name="Wu D."/>
            <person name="Madern D."/>
            <person name="Eisen J.A."/>
            <person name="Darling A.E."/>
            <person name="Facciotti M.T."/>
        </authorList>
    </citation>
    <scope>NUCLEOTIDE SEQUENCE [LARGE SCALE GENOMIC DNA]</scope>
    <source>
        <strain evidence="2">ATCC 33500</strain>
        <strain evidence="5">ATCC 33500 / DSM 1411 / JCM 8866 / NBRC 14739 / NCIMB 2177 / R-4</strain>
    </source>
</reference>
<reference evidence="3 6" key="5">
    <citation type="submission" date="2019-04" db="EMBL/GenBank/DDBJ databases">
        <title>Methylomes of two halophilic Archaea, Haloarcula marismortui and Haloferax mediterranei.</title>
        <authorList>
            <person name="DasSarma S."/>
            <person name="DasSarma P."/>
            <person name="DasSarma S."/>
            <person name="Fomenkov A."/>
            <person name="Vincze T."/>
            <person name="Anton B.P."/>
            <person name="Roberts R.J."/>
        </authorList>
    </citation>
    <scope>NUCLEOTIDE SEQUENCE [LARGE SCALE GENOMIC DNA]</scope>
    <source>
        <strain evidence="3">ATCC 33500</strain>
        <strain evidence="6">ATCC 33500 / DSM 1411 / JCM 8866 / NBRC 14739 / NCIMB 2177 / R-4</strain>
    </source>
</reference>
<dbReference type="InterPro" id="IPR036388">
    <property type="entry name" value="WH-like_DNA-bd_sf"/>
</dbReference>
<dbReference type="PATRIC" id="fig|523841.21.peg.785"/>
<evidence type="ECO:0000313" key="6">
    <source>
        <dbReference type="Proteomes" id="UP000299011"/>
    </source>
</evidence>
<reference evidence="1" key="4">
    <citation type="submission" date="2014-05" db="EMBL/GenBank/DDBJ databases">
        <authorList>
            <person name="Wang L."/>
            <person name="Yang H."/>
            <person name="Xiang H."/>
        </authorList>
    </citation>
    <scope>NUCLEOTIDE SEQUENCE</scope>
    <source>
        <strain evidence="1">CGMCC 1.2087</strain>
    </source>
</reference>
<dbReference type="Gene3D" id="1.10.10.10">
    <property type="entry name" value="Winged helix-like DNA-binding domain superfamily/Winged helix DNA-binding domain"/>
    <property type="match status" value="1"/>
</dbReference>
<evidence type="ECO:0000313" key="5">
    <source>
        <dbReference type="Proteomes" id="UP000011603"/>
    </source>
</evidence>
<dbReference type="Proteomes" id="UP000006469">
    <property type="component" value="Chromosome"/>
</dbReference>
<sequence>MSDEFLREMVNRISWFSPVDYEIMLFYEDHDIAVTAKSIAANIDYHRQYVNKRMRVLEDAGLFSNEEGIYELTEFGREFLAGNVDEDELPEP</sequence>
<dbReference type="OrthoDB" id="285635at2157"/>
<dbReference type="Proteomes" id="UP000011603">
    <property type="component" value="Unassembled WGS sequence"/>
</dbReference>
<dbReference type="EMBL" id="CP039139">
    <property type="protein sequence ID" value="QCQ75514.1"/>
    <property type="molecule type" value="Genomic_DNA"/>
</dbReference>
<reference evidence="1 4" key="2">
    <citation type="journal article" date="2012" name="J. Bacteriol.">
        <title>Complete genome sequence of the metabolically versatile halophilic archaeon Haloferax mediterranei, a poly(3-hydroxybutyrate-co-3-hydroxyvalerate) producer.</title>
        <authorList>
            <person name="Han J."/>
            <person name="Zhang F."/>
            <person name="Hou J."/>
            <person name="Liu X."/>
            <person name="Li M."/>
            <person name="Liu H."/>
            <person name="Cai L."/>
            <person name="Zhang B."/>
            <person name="Chen Y."/>
            <person name="Zhou J."/>
            <person name="Hu S."/>
            <person name="Xiang H."/>
        </authorList>
    </citation>
    <scope>NUCLEOTIDE SEQUENCE [LARGE SCALE GENOMIC DNA]</scope>
    <source>
        <strain evidence="4">ATCC 33500 / DSM 1411 / JCM 8866 / NBRC 14739 / NCIMB 2177 / R-4</strain>
        <strain evidence="1">CGMCC 1.2087</strain>
    </source>
</reference>
<dbReference type="KEGG" id="hme:HFX_1329"/>
<protein>
    <submittedName>
        <fullName evidence="3">MarR family transcriptional regulator</fullName>
    </submittedName>
    <submittedName>
        <fullName evidence="1">Phage PhiH1 repressor protein</fullName>
    </submittedName>
</protein>
<dbReference type="InterPro" id="IPR036390">
    <property type="entry name" value="WH_DNA-bd_sf"/>
</dbReference>
<evidence type="ECO:0000313" key="3">
    <source>
        <dbReference type="EMBL" id="QCQ75514.1"/>
    </source>
</evidence>
<dbReference type="EMBL" id="CP001868">
    <property type="protein sequence ID" value="AFK19040.1"/>
    <property type="molecule type" value="Genomic_DNA"/>
</dbReference>